<evidence type="ECO:0000313" key="8">
    <source>
        <dbReference type="EMBL" id="ARU06186.1"/>
    </source>
</evidence>
<dbReference type="OrthoDB" id="9154783at2"/>
<dbReference type="EMBL" id="CP021455">
    <property type="protein sequence ID" value="ARU06186.1"/>
    <property type="molecule type" value="Genomic_DNA"/>
</dbReference>
<organism evidence="8 9">
    <name type="scientific">Comamonas serinivorans</name>
    <dbReference type="NCBI Taxonomy" id="1082851"/>
    <lineage>
        <taxon>Bacteria</taxon>
        <taxon>Pseudomonadati</taxon>
        <taxon>Pseudomonadota</taxon>
        <taxon>Betaproteobacteria</taxon>
        <taxon>Burkholderiales</taxon>
        <taxon>Comamonadaceae</taxon>
        <taxon>Comamonas</taxon>
    </lineage>
</organism>
<dbReference type="AlphaFoldDB" id="A0A1Y0ERI4"/>
<dbReference type="Proteomes" id="UP000196138">
    <property type="component" value="Chromosome"/>
</dbReference>
<keyword evidence="3 6" id="KW-1133">Transmembrane helix</keyword>
<evidence type="ECO:0000256" key="5">
    <source>
        <dbReference type="SAM" id="MobiDB-lite"/>
    </source>
</evidence>
<evidence type="ECO:0000256" key="3">
    <source>
        <dbReference type="ARBA" id="ARBA00022989"/>
    </source>
</evidence>
<keyword evidence="9" id="KW-1185">Reference proteome</keyword>
<keyword evidence="1" id="KW-1003">Cell membrane</keyword>
<evidence type="ECO:0000256" key="1">
    <source>
        <dbReference type="ARBA" id="ARBA00022475"/>
    </source>
</evidence>
<dbReference type="RefSeq" id="WP_087283079.1">
    <property type="nucleotide sequence ID" value="NZ_CP021455.1"/>
</dbReference>
<dbReference type="KEGG" id="cser:CCO03_17240"/>
<evidence type="ECO:0000256" key="6">
    <source>
        <dbReference type="SAM" id="Phobius"/>
    </source>
</evidence>
<feature type="transmembrane region" description="Helical" evidence="6">
    <location>
        <begin position="45"/>
        <end position="65"/>
    </location>
</feature>
<gene>
    <name evidence="8" type="ORF">CCO03_17240</name>
</gene>
<sequence length="105" mass="11805">MQTLLRVLRWALKAAVFFTLFAFALNNQQDASVHFFFGQQWRMPMALIVLVSFAIGLAVGVLGMLSTLWRRQTPKAAQARRPEDETLLTGRPPLVDLPEDSPHGL</sequence>
<name>A0A1Y0ERI4_9BURK</name>
<evidence type="ECO:0000256" key="4">
    <source>
        <dbReference type="ARBA" id="ARBA00023136"/>
    </source>
</evidence>
<feature type="domain" description="Lipopolysaccharide assembly protein A" evidence="7">
    <location>
        <begin position="26"/>
        <end position="73"/>
    </location>
</feature>
<keyword evidence="4 6" id="KW-0472">Membrane</keyword>
<accession>A0A1Y0ERI4</accession>
<feature type="region of interest" description="Disordered" evidence="5">
    <location>
        <begin position="75"/>
        <end position="105"/>
    </location>
</feature>
<dbReference type="InterPro" id="IPR010445">
    <property type="entry name" value="LapA_dom"/>
</dbReference>
<keyword evidence="2 6" id="KW-0812">Transmembrane</keyword>
<evidence type="ECO:0000313" key="9">
    <source>
        <dbReference type="Proteomes" id="UP000196138"/>
    </source>
</evidence>
<proteinExistence type="predicted"/>
<dbReference type="Pfam" id="PF06305">
    <property type="entry name" value="LapA_dom"/>
    <property type="match status" value="1"/>
</dbReference>
<evidence type="ECO:0000259" key="7">
    <source>
        <dbReference type="Pfam" id="PF06305"/>
    </source>
</evidence>
<reference evidence="8 9" key="1">
    <citation type="submission" date="2017-05" db="EMBL/GenBank/DDBJ databases">
        <authorList>
            <person name="Song R."/>
            <person name="Chenine A.L."/>
            <person name="Ruprecht R.M."/>
        </authorList>
    </citation>
    <scope>NUCLEOTIDE SEQUENCE [LARGE SCALE GENOMIC DNA]</scope>
    <source>
        <strain evidence="8 9">DSM 26136</strain>
    </source>
</reference>
<feature type="transmembrane region" description="Helical" evidence="6">
    <location>
        <begin position="7"/>
        <end position="25"/>
    </location>
</feature>
<evidence type="ECO:0000256" key="2">
    <source>
        <dbReference type="ARBA" id="ARBA00022692"/>
    </source>
</evidence>
<protein>
    <recommendedName>
        <fullName evidence="7">Lipopolysaccharide assembly protein A domain-containing protein</fullName>
    </recommendedName>
</protein>
<dbReference type="GO" id="GO:0005886">
    <property type="term" value="C:plasma membrane"/>
    <property type="evidence" value="ECO:0007669"/>
    <property type="project" value="InterPro"/>
</dbReference>